<dbReference type="PANTHER" id="PTHR33925:SF1">
    <property type="entry name" value="PROTEIN ACCUMULATION AND REPLICATION OF CHLOROPLASTS 6, CHLOROPLASTIC"/>
    <property type="match status" value="1"/>
</dbReference>
<dbReference type="EMBL" id="JTHE03000091">
    <property type="protein sequence ID" value="MCM1984365.1"/>
    <property type="molecule type" value="Genomic_DNA"/>
</dbReference>
<reference evidence="4 5" key="1">
    <citation type="journal article" date="2015" name="Genome Announc.">
        <title>Draft Genome Sequence of Filamentous Marine Cyanobacterium Lyngbya confervoides Strain BDU141951.</title>
        <authorList>
            <person name="Chandrababunaidu M.M."/>
            <person name="Sen D."/>
            <person name="Tripathy S."/>
        </authorList>
    </citation>
    <scope>NUCLEOTIDE SEQUENCE [LARGE SCALE GENOMIC DNA]</scope>
    <source>
        <strain evidence="4 5">BDU141951</strain>
    </source>
</reference>
<name>A0ABD4T7C8_9CYAN</name>
<dbReference type="InterPro" id="IPR001623">
    <property type="entry name" value="DnaJ_domain"/>
</dbReference>
<dbReference type="Gene3D" id="1.10.287.110">
    <property type="entry name" value="DnaJ domain"/>
    <property type="match status" value="1"/>
</dbReference>
<organism evidence="4 5">
    <name type="scientific">Lyngbya confervoides BDU141951</name>
    <dbReference type="NCBI Taxonomy" id="1574623"/>
    <lineage>
        <taxon>Bacteria</taxon>
        <taxon>Bacillati</taxon>
        <taxon>Cyanobacteriota</taxon>
        <taxon>Cyanophyceae</taxon>
        <taxon>Oscillatoriophycideae</taxon>
        <taxon>Oscillatoriales</taxon>
        <taxon>Microcoleaceae</taxon>
        <taxon>Lyngbya</taxon>
    </lineage>
</organism>
<dbReference type="RefSeq" id="WP_166276238.1">
    <property type="nucleotide sequence ID" value="NZ_JTHE03000091.1"/>
</dbReference>
<proteinExistence type="predicted"/>
<evidence type="ECO:0000313" key="4">
    <source>
        <dbReference type="EMBL" id="MCM1984365.1"/>
    </source>
</evidence>
<dbReference type="Pfam" id="PF00226">
    <property type="entry name" value="DnaJ"/>
    <property type="match status" value="1"/>
</dbReference>
<gene>
    <name evidence="4" type="ORF">QQ91_0016205</name>
</gene>
<feature type="transmembrane region" description="Helical" evidence="2">
    <location>
        <begin position="548"/>
        <end position="568"/>
    </location>
</feature>
<keyword evidence="2" id="KW-0472">Membrane</keyword>
<dbReference type="InterPro" id="IPR036869">
    <property type="entry name" value="J_dom_sf"/>
</dbReference>
<dbReference type="SUPFAM" id="SSF46565">
    <property type="entry name" value="Chaperone J-domain"/>
    <property type="match status" value="1"/>
</dbReference>
<evidence type="ECO:0000256" key="2">
    <source>
        <dbReference type="SAM" id="Phobius"/>
    </source>
</evidence>
<protein>
    <submittedName>
        <fullName evidence="4">IMS domain-containing protein</fullName>
    </submittedName>
</protein>
<dbReference type="InterPro" id="IPR058032">
    <property type="entry name" value="CDP1-like_a_solenoid_1"/>
</dbReference>
<feature type="region of interest" description="Disordered" evidence="1">
    <location>
        <begin position="573"/>
        <end position="616"/>
    </location>
</feature>
<feature type="compositionally biased region" description="Basic residues" evidence="1">
    <location>
        <begin position="520"/>
        <end position="530"/>
    </location>
</feature>
<dbReference type="AlphaFoldDB" id="A0ABD4T7C8"/>
<feature type="compositionally biased region" description="Low complexity" evidence="1">
    <location>
        <begin position="607"/>
        <end position="616"/>
    </location>
</feature>
<evidence type="ECO:0000256" key="1">
    <source>
        <dbReference type="SAM" id="MobiDB-lite"/>
    </source>
</evidence>
<dbReference type="Proteomes" id="UP000031561">
    <property type="component" value="Unassembled WGS sequence"/>
</dbReference>
<dbReference type="InterPro" id="IPR025344">
    <property type="entry name" value="CDP1-like_IMS"/>
</dbReference>
<dbReference type="InterPro" id="IPR057137">
    <property type="entry name" value="CDP1-like_a_solenoid_2"/>
</dbReference>
<dbReference type="Pfam" id="PF25515">
    <property type="entry name" value="Arm_PDR"/>
    <property type="match status" value="1"/>
</dbReference>
<dbReference type="InterPro" id="IPR044685">
    <property type="entry name" value="CPD1-like"/>
</dbReference>
<dbReference type="CDD" id="cd06257">
    <property type="entry name" value="DnaJ"/>
    <property type="match status" value="1"/>
</dbReference>
<evidence type="ECO:0000259" key="3">
    <source>
        <dbReference type="PROSITE" id="PS50076"/>
    </source>
</evidence>
<dbReference type="Pfam" id="PF13355">
    <property type="entry name" value="ARC6-like_IMS"/>
    <property type="match status" value="1"/>
</dbReference>
<keyword evidence="5" id="KW-1185">Reference proteome</keyword>
<feature type="compositionally biased region" description="Low complexity" evidence="1">
    <location>
        <begin position="590"/>
        <end position="599"/>
    </location>
</feature>
<feature type="domain" description="J" evidence="3">
    <location>
        <begin position="6"/>
        <end position="70"/>
    </location>
</feature>
<accession>A0ABD4T7C8</accession>
<dbReference type="PROSITE" id="PS50076">
    <property type="entry name" value="DNAJ_2"/>
    <property type="match status" value="1"/>
</dbReference>
<feature type="region of interest" description="Disordered" evidence="1">
    <location>
        <begin position="446"/>
        <end position="545"/>
    </location>
</feature>
<keyword evidence="2" id="KW-0812">Transmembrane</keyword>
<evidence type="ECO:0000313" key="5">
    <source>
        <dbReference type="Proteomes" id="UP000031561"/>
    </source>
</evidence>
<dbReference type="PANTHER" id="PTHR33925">
    <property type="entry name" value="PLASTID DIVISION PROTEIN CDP1, CHLOROPLASTIC-RELATED"/>
    <property type="match status" value="1"/>
</dbReference>
<dbReference type="Pfam" id="PF23468">
    <property type="entry name" value="ARC6"/>
    <property type="match status" value="1"/>
</dbReference>
<sequence>MRIPLDYYQILGVSFDATPDQLQQAFEDRVQQLPRQQYSNAAIASRKKILQSAFAILSNPQRRQDYDQSLPAEAPDSFAALFATPEAEEALESSVHEPGIELDPKHLAGGLIFLLEFGEFDAVLRLGREHLNRPIDLRQMPDHTIPADDDVVLAVALAYLELGREQWQREECEAAGQSLQSGLKLLTDENKFFDIQSEIAGDLSKLRPYRVLELLALPLDDPKRVEGLSLLQDMLDERGGLDGTGDDQSGLGVNDFLMFMQQIRDALTVDEQFKLFNAESDRPSSVATYLSAFTHVARGVSEQQPQFISQAKGLLRSLVDRQDLNLELGMCSLLLGQPDAAITFVQKSSDEEALSYIYQTSEGAPDLIPGLYLYTEQWLQQEVYPYYRDLATETVSLKDYFNDESIQEALAKLEPELPNPQSSWANAEGEQQWESWFSDQAVNPVKAESEPLQSVDVPQQEGAAEPGPAPVHPESSSDLGFVPSDFDWTSPSPTEAATVLPPEVRVESPPPSPRPPSQAKKPKRSKRAPLKKSDRRPPPRPASGRQKIWRWGLALFLGIGVVWGALALGRMGNRASSDGSNDGPPPTASPVPDTAEPTPAATPTPTPGASVSPGTPLTQEAAKKIIQDWQAIKADALGKSYQTGPLSQILVDPLLSDWRNSANASKAEGTYTTFTLQGLNIESVSTPSPTEALVRASVKELRSSYLQGNSTPTDTKTDAYKVDYRLVLNQGQWRIRQMDVVE</sequence>
<keyword evidence="2" id="KW-1133">Transmembrane helix</keyword>
<comment type="caution">
    <text evidence="4">The sequence shown here is derived from an EMBL/GenBank/DDBJ whole genome shotgun (WGS) entry which is preliminary data.</text>
</comment>